<gene>
    <name evidence="7" type="ORF">ENL26_01580</name>
</gene>
<dbReference type="Gene3D" id="1.10.520.20">
    <property type="entry name" value="N-terminal domain of the delta subunit of the F1F0-ATP synthase"/>
    <property type="match status" value="1"/>
</dbReference>
<keyword evidence="2" id="KW-0813">Transport</keyword>
<dbReference type="InterPro" id="IPR000711">
    <property type="entry name" value="ATPase_OSCP/dsu"/>
</dbReference>
<evidence type="ECO:0000256" key="4">
    <source>
        <dbReference type="ARBA" id="ARBA00023065"/>
    </source>
</evidence>
<organism evidence="7">
    <name type="scientific">Kosmotoga arenicorallina</name>
    <dbReference type="NCBI Taxonomy" id="688066"/>
    <lineage>
        <taxon>Bacteria</taxon>
        <taxon>Thermotogati</taxon>
        <taxon>Thermotogota</taxon>
        <taxon>Thermotogae</taxon>
        <taxon>Kosmotogales</taxon>
        <taxon>Kosmotogaceae</taxon>
        <taxon>Kosmotoga</taxon>
    </lineage>
</organism>
<evidence type="ECO:0000256" key="6">
    <source>
        <dbReference type="ARBA" id="ARBA00023310"/>
    </source>
</evidence>
<keyword evidence="6" id="KW-0066">ATP synthesis</keyword>
<dbReference type="GO" id="GO:0046933">
    <property type="term" value="F:proton-transporting ATP synthase activity, rotational mechanism"/>
    <property type="evidence" value="ECO:0007669"/>
    <property type="project" value="InterPro"/>
</dbReference>
<evidence type="ECO:0000256" key="1">
    <source>
        <dbReference type="ARBA" id="ARBA00004370"/>
    </source>
</evidence>
<dbReference type="Proteomes" id="UP000886129">
    <property type="component" value="Unassembled WGS sequence"/>
</dbReference>
<reference evidence="7" key="1">
    <citation type="journal article" date="2020" name="mSystems">
        <title>Genome- and Community-Level Interaction Insights into Carbon Utilization and Element Cycling Functions of Hydrothermarchaeota in Hydrothermal Sediment.</title>
        <authorList>
            <person name="Zhou Z."/>
            <person name="Liu Y."/>
            <person name="Xu W."/>
            <person name="Pan J."/>
            <person name="Luo Z.H."/>
            <person name="Li M."/>
        </authorList>
    </citation>
    <scope>NUCLEOTIDE SEQUENCE [LARGE SCALE GENOMIC DNA]</scope>
    <source>
        <strain evidence="7">HyVt-80</strain>
    </source>
</reference>
<dbReference type="SUPFAM" id="SSF47928">
    <property type="entry name" value="N-terminal domain of the delta subunit of the F1F0-ATP synthase"/>
    <property type="match status" value="1"/>
</dbReference>
<keyword evidence="5" id="KW-0472">Membrane</keyword>
<keyword evidence="3" id="KW-0375">Hydrogen ion transport</keyword>
<dbReference type="AlphaFoldDB" id="A0A7C5HRZ3"/>
<evidence type="ECO:0000256" key="3">
    <source>
        <dbReference type="ARBA" id="ARBA00022781"/>
    </source>
</evidence>
<evidence type="ECO:0000256" key="5">
    <source>
        <dbReference type="ARBA" id="ARBA00023136"/>
    </source>
</evidence>
<dbReference type="Pfam" id="PF00213">
    <property type="entry name" value="OSCP"/>
    <property type="match status" value="1"/>
</dbReference>
<dbReference type="InterPro" id="IPR026015">
    <property type="entry name" value="ATP_synth_OSCP/delta_N_sf"/>
</dbReference>
<feature type="non-terminal residue" evidence="7">
    <location>
        <position position="65"/>
    </location>
</feature>
<comment type="subcellular location">
    <subcellularLocation>
        <location evidence="1">Membrane</location>
    </subcellularLocation>
</comment>
<name>A0A7C5HRZ3_9BACT</name>
<protein>
    <submittedName>
        <fullName evidence="7">Uncharacterized protein</fullName>
    </submittedName>
</protein>
<keyword evidence="4" id="KW-0406">Ion transport</keyword>
<dbReference type="EMBL" id="DRTH01000093">
    <property type="protein sequence ID" value="HHF08447.1"/>
    <property type="molecule type" value="Genomic_DNA"/>
</dbReference>
<accession>A0A7C5HRZ3</accession>
<sequence length="65" mass="7190">MRYSPTVAYRYAKALFLGAGPQSDELVRTLSVAAKLVENPTVREVILDPTLSRKKASQIMSKLLP</sequence>
<comment type="caution">
    <text evidence="7">The sequence shown here is derived from an EMBL/GenBank/DDBJ whole genome shotgun (WGS) entry which is preliminary data.</text>
</comment>
<evidence type="ECO:0000313" key="7">
    <source>
        <dbReference type="EMBL" id="HHF08447.1"/>
    </source>
</evidence>
<dbReference type="GO" id="GO:0016020">
    <property type="term" value="C:membrane"/>
    <property type="evidence" value="ECO:0007669"/>
    <property type="project" value="UniProtKB-SubCell"/>
</dbReference>
<proteinExistence type="predicted"/>
<evidence type="ECO:0000256" key="2">
    <source>
        <dbReference type="ARBA" id="ARBA00022448"/>
    </source>
</evidence>